<name>C0XLG2_LENH9</name>
<sequence>MIVSNHQNGFLTVVALVFISMMLACLIFQCVSYQRNISTIESMTQTYRQRQKRLLSRQKESVPVQQFTIANH</sequence>
<protein>
    <submittedName>
        <fullName evidence="2">Uncharacterized protein</fullName>
    </submittedName>
</protein>
<dbReference type="HOGENOM" id="CLU_2717298_0_0_9"/>
<comment type="caution">
    <text evidence="2">The sequence shown here is derived from an EMBL/GenBank/DDBJ whole genome shotgun (WGS) entry which is preliminary data.</text>
</comment>
<proteinExistence type="predicted"/>
<accession>C0XLG2</accession>
<keyword evidence="1" id="KW-1133">Transmembrane helix</keyword>
<keyword evidence="1" id="KW-0812">Transmembrane</keyword>
<evidence type="ECO:0000256" key="1">
    <source>
        <dbReference type="SAM" id="Phobius"/>
    </source>
</evidence>
<reference evidence="2 3" key="1">
    <citation type="submission" date="2009-01" db="EMBL/GenBank/DDBJ databases">
        <authorList>
            <person name="Qin X."/>
            <person name="Bachman B."/>
            <person name="Battles P."/>
            <person name="Bell A."/>
            <person name="Bess C."/>
            <person name="Bickham C."/>
            <person name="Chaboub L."/>
            <person name="Chen D."/>
            <person name="Coyle M."/>
            <person name="Deiros D.R."/>
            <person name="Dinh H."/>
            <person name="Forbes L."/>
            <person name="Fowler G."/>
            <person name="Francisco L."/>
            <person name="Fu Q."/>
            <person name="Gubbala S."/>
            <person name="Hale W."/>
            <person name="Han Y."/>
            <person name="Hemphill L."/>
            <person name="Highlander S.K."/>
            <person name="Hirani K."/>
            <person name="Hogues M."/>
            <person name="Jackson L."/>
            <person name="Jakkamsetti A."/>
            <person name="Javaid M."/>
            <person name="Jiang H."/>
            <person name="Korchina V."/>
            <person name="Kovar C."/>
            <person name="Lara F."/>
            <person name="Lee S."/>
            <person name="Mata R."/>
            <person name="Mathew T."/>
            <person name="Moen C."/>
            <person name="Morales K."/>
            <person name="Munidasa M."/>
            <person name="Nazareth L."/>
            <person name="Ngo R."/>
            <person name="Nguyen L."/>
            <person name="Okwuonu G."/>
            <person name="Ongeri F."/>
            <person name="Patil S."/>
            <person name="Petrosino J."/>
            <person name="Pham C."/>
            <person name="Pham P."/>
            <person name="Pu L.-L."/>
            <person name="Puazo M."/>
            <person name="Raj R."/>
            <person name="Reid J."/>
            <person name="Rouhana J."/>
            <person name="Saada N."/>
            <person name="Shang Y."/>
            <person name="Simmons D."/>
            <person name="Thornton R."/>
            <person name="Warren J."/>
            <person name="Weissenberger G."/>
            <person name="Zhang J."/>
            <person name="Zhang L."/>
            <person name="Zhou C."/>
            <person name="Zhu D."/>
            <person name="Muzny D."/>
            <person name="Worley K."/>
            <person name="Gibbs R."/>
        </authorList>
    </citation>
    <scope>NUCLEOTIDE SEQUENCE [LARGE SCALE GENOMIC DNA]</scope>
    <source>
        <strain evidence="3">ATCC 8290 / DSM 20176 / CCUG 30140 / JCM 1155 / KCTC 3500 / NBRC 15886 / NCIMB 8040 / NRRL B-1843 / 9</strain>
    </source>
</reference>
<evidence type="ECO:0000313" key="2">
    <source>
        <dbReference type="EMBL" id="EEI23907.1"/>
    </source>
</evidence>
<keyword evidence="1" id="KW-0472">Membrane</keyword>
<dbReference type="EMBL" id="ACGP01000178">
    <property type="protein sequence ID" value="EEI23907.1"/>
    <property type="molecule type" value="Genomic_DNA"/>
</dbReference>
<dbReference type="AlphaFoldDB" id="C0XLG2"/>
<evidence type="ECO:0000313" key="3">
    <source>
        <dbReference type="Proteomes" id="UP000003752"/>
    </source>
</evidence>
<keyword evidence="3" id="KW-1185">Reference proteome</keyword>
<feature type="transmembrane region" description="Helical" evidence="1">
    <location>
        <begin position="12"/>
        <end position="33"/>
    </location>
</feature>
<dbReference type="PATRIC" id="fig|1423757.3.peg.795"/>
<gene>
    <name evidence="2" type="ORF">HMPREF0519_2073</name>
</gene>
<dbReference type="Proteomes" id="UP000003752">
    <property type="component" value="Unassembled WGS sequence"/>
</dbReference>
<organism evidence="2 3">
    <name type="scientific">Lentilactobacillus hilgardii (strain ATCC 8290 / DSM 20176 / CCUG 30140 / JCM 1155 / KCTC 3500 / NBRC 15886 / NCIMB 8040 / NRRL B-1843 / 9)</name>
    <dbReference type="NCBI Taxonomy" id="1423757"/>
    <lineage>
        <taxon>Bacteria</taxon>
        <taxon>Bacillati</taxon>
        <taxon>Bacillota</taxon>
        <taxon>Bacilli</taxon>
        <taxon>Lactobacillales</taxon>
        <taxon>Lactobacillaceae</taxon>
        <taxon>Lentilactobacillus</taxon>
    </lineage>
</organism>